<dbReference type="Proteomes" id="UP001165641">
    <property type="component" value="Unassembled WGS sequence"/>
</dbReference>
<dbReference type="Gene3D" id="1.10.3730.20">
    <property type="match status" value="2"/>
</dbReference>
<feature type="transmembrane region" description="Helical" evidence="6">
    <location>
        <begin position="261"/>
        <end position="279"/>
    </location>
</feature>
<dbReference type="Pfam" id="PF00892">
    <property type="entry name" value="EamA"/>
    <property type="match status" value="2"/>
</dbReference>
<comment type="caution">
    <text evidence="8">The sequence shown here is derived from an EMBL/GenBank/DDBJ whole genome shotgun (WGS) entry which is preliminary data.</text>
</comment>
<name>A0ABT4ZG73_9RHOB</name>
<evidence type="ECO:0000256" key="3">
    <source>
        <dbReference type="ARBA" id="ARBA00022692"/>
    </source>
</evidence>
<keyword evidence="9" id="KW-1185">Reference proteome</keyword>
<evidence type="ECO:0000313" key="9">
    <source>
        <dbReference type="Proteomes" id="UP001165641"/>
    </source>
</evidence>
<evidence type="ECO:0000256" key="1">
    <source>
        <dbReference type="ARBA" id="ARBA00004141"/>
    </source>
</evidence>
<dbReference type="EMBL" id="JAQBIE010000013">
    <property type="protein sequence ID" value="MDB6178097.1"/>
    <property type="molecule type" value="Genomic_DNA"/>
</dbReference>
<feature type="transmembrane region" description="Helical" evidence="6">
    <location>
        <begin position="235"/>
        <end position="255"/>
    </location>
</feature>
<evidence type="ECO:0000313" key="8">
    <source>
        <dbReference type="EMBL" id="MDB6178097.1"/>
    </source>
</evidence>
<feature type="transmembrane region" description="Helical" evidence="6">
    <location>
        <begin position="148"/>
        <end position="167"/>
    </location>
</feature>
<dbReference type="RefSeq" id="WP_271889220.1">
    <property type="nucleotide sequence ID" value="NZ_JAQBIE010000013.1"/>
</dbReference>
<comment type="subcellular location">
    <subcellularLocation>
        <location evidence="1">Membrane</location>
        <topology evidence="1">Multi-pass membrane protein</topology>
    </subcellularLocation>
</comment>
<organism evidence="8 9">
    <name type="scientific">Paracoccus onchidii</name>
    <dbReference type="NCBI Taxonomy" id="3017813"/>
    <lineage>
        <taxon>Bacteria</taxon>
        <taxon>Pseudomonadati</taxon>
        <taxon>Pseudomonadota</taxon>
        <taxon>Alphaproteobacteria</taxon>
        <taxon>Rhodobacterales</taxon>
        <taxon>Paracoccaceae</taxon>
        <taxon>Paracoccus</taxon>
    </lineage>
</organism>
<dbReference type="SUPFAM" id="SSF103481">
    <property type="entry name" value="Multidrug resistance efflux transporter EmrE"/>
    <property type="match status" value="2"/>
</dbReference>
<feature type="transmembrane region" description="Helical" evidence="6">
    <location>
        <begin position="209"/>
        <end position="228"/>
    </location>
</feature>
<evidence type="ECO:0000259" key="7">
    <source>
        <dbReference type="Pfam" id="PF00892"/>
    </source>
</evidence>
<feature type="transmembrane region" description="Helical" evidence="6">
    <location>
        <begin position="36"/>
        <end position="55"/>
    </location>
</feature>
<gene>
    <name evidence="8" type="ORF">PAF17_11380</name>
</gene>
<proteinExistence type="inferred from homology"/>
<sequence length="318" mass="33918">MGADNIRGALLALLAMGLYATHDVVIKVLGASYPSLQILFFSSLMSFPLVSMVLMRDPTSGTLRPTQPGWVALRTLCGVVAGMGGFYAFSTLPLAQVYAILFASPLLVTILSIPLLRERVGAHRWGAVVMGLIGVLVVLRPGAQPLSLGHLAALIGALGSSTAAVIVRRLGRSERPLVLIMWPMLGNFVLTGASLGLEYRPMELSHLALTGVIAALGLTAGFLLILAYRAAEAALVAPMQYSQILWAIGYGWFLFGESLDTPTMAGAIIIISSGIYIVWRERSGGNSTNHPATSARLRNETVTAPKTALLQRLWQPRS</sequence>
<keyword evidence="5 6" id="KW-0472">Membrane</keyword>
<evidence type="ECO:0000256" key="2">
    <source>
        <dbReference type="ARBA" id="ARBA00009853"/>
    </source>
</evidence>
<dbReference type="InterPro" id="IPR037185">
    <property type="entry name" value="EmrE-like"/>
</dbReference>
<evidence type="ECO:0000256" key="5">
    <source>
        <dbReference type="ARBA" id="ARBA00023136"/>
    </source>
</evidence>
<accession>A0ABT4ZG73</accession>
<feature type="domain" description="EamA" evidence="7">
    <location>
        <begin position="7"/>
        <end position="139"/>
    </location>
</feature>
<feature type="transmembrane region" description="Helical" evidence="6">
    <location>
        <begin position="95"/>
        <end position="113"/>
    </location>
</feature>
<comment type="similarity">
    <text evidence="2">Belongs to the drug/metabolite transporter (DMT) superfamily. 10 TMS drug/metabolite exporter (DME) (TC 2.A.7.3) family.</text>
</comment>
<feature type="transmembrane region" description="Helical" evidence="6">
    <location>
        <begin position="179"/>
        <end position="197"/>
    </location>
</feature>
<evidence type="ECO:0000256" key="4">
    <source>
        <dbReference type="ARBA" id="ARBA00022989"/>
    </source>
</evidence>
<feature type="transmembrane region" description="Helical" evidence="6">
    <location>
        <begin position="125"/>
        <end position="142"/>
    </location>
</feature>
<dbReference type="PANTHER" id="PTHR22911">
    <property type="entry name" value="ACYL-MALONYL CONDENSING ENZYME-RELATED"/>
    <property type="match status" value="1"/>
</dbReference>
<feature type="transmembrane region" description="Helical" evidence="6">
    <location>
        <begin position="67"/>
        <end position="89"/>
    </location>
</feature>
<protein>
    <submittedName>
        <fullName evidence="8">DMT family transporter</fullName>
    </submittedName>
</protein>
<dbReference type="PANTHER" id="PTHR22911:SF6">
    <property type="entry name" value="SOLUTE CARRIER FAMILY 35 MEMBER G1"/>
    <property type="match status" value="1"/>
</dbReference>
<reference evidence="8" key="1">
    <citation type="submission" date="2022-12" db="EMBL/GenBank/DDBJ databases">
        <title>Paracoccus onchidii sp. nov., isolated from a marine invertebrate from the South China Sea.</title>
        <authorList>
            <person name="Xu S."/>
            <person name="Liu Z."/>
            <person name="Xu Y."/>
        </authorList>
    </citation>
    <scope>NUCLEOTIDE SEQUENCE</scope>
    <source>
        <strain evidence="8">Z330</strain>
    </source>
</reference>
<dbReference type="InterPro" id="IPR000620">
    <property type="entry name" value="EamA_dom"/>
</dbReference>
<evidence type="ECO:0000256" key="6">
    <source>
        <dbReference type="SAM" id="Phobius"/>
    </source>
</evidence>
<feature type="domain" description="EamA" evidence="7">
    <location>
        <begin position="148"/>
        <end position="276"/>
    </location>
</feature>
<keyword evidence="3 6" id="KW-0812">Transmembrane</keyword>
<keyword evidence="4 6" id="KW-1133">Transmembrane helix</keyword>